<proteinExistence type="predicted"/>
<sequence>MTFKIQLTDDSVNGLAWSKDGTASKTSVGDFEIRVWSTNSQETNYKEVVKAARAGEFLESYSVLYDQFGKTHTILVTRGH</sequence>
<keyword evidence="2" id="KW-1185">Reference proteome</keyword>
<dbReference type="Proteomes" id="UP000823405">
    <property type="component" value="Unassembled WGS sequence"/>
</dbReference>
<evidence type="ECO:0000313" key="2">
    <source>
        <dbReference type="Proteomes" id="UP000823405"/>
    </source>
</evidence>
<organism evidence="1 2">
    <name type="scientific">Linnemannia gamsii</name>
    <dbReference type="NCBI Taxonomy" id="64522"/>
    <lineage>
        <taxon>Eukaryota</taxon>
        <taxon>Fungi</taxon>
        <taxon>Fungi incertae sedis</taxon>
        <taxon>Mucoromycota</taxon>
        <taxon>Mortierellomycotina</taxon>
        <taxon>Mortierellomycetes</taxon>
        <taxon>Mortierellales</taxon>
        <taxon>Mortierellaceae</taxon>
        <taxon>Linnemannia</taxon>
    </lineage>
</organism>
<comment type="caution">
    <text evidence="1">The sequence shown here is derived from an EMBL/GenBank/DDBJ whole genome shotgun (WGS) entry which is preliminary data.</text>
</comment>
<dbReference type="AlphaFoldDB" id="A0A9P6QNT0"/>
<dbReference type="EMBL" id="JAAAIN010004341">
    <property type="protein sequence ID" value="KAG0282020.1"/>
    <property type="molecule type" value="Genomic_DNA"/>
</dbReference>
<gene>
    <name evidence="1" type="ORF">BGZ97_009175</name>
</gene>
<evidence type="ECO:0000313" key="1">
    <source>
        <dbReference type="EMBL" id="KAG0282020.1"/>
    </source>
</evidence>
<reference evidence="1" key="1">
    <citation type="journal article" date="2020" name="Fungal Divers.">
        <title>Resolving the Mortierellaceae phylogeny through synthesis of multi-gene phylogenetics and phylogenomics.</title>
        <authorList>
            <person name="Vandepol N."/>
            <person name="Liber J."/>
            <person name="Desiro A."/>
            <person name="Na H."/>
            <person name="Kennedy M."/>
            <person name="Barry K."/>
            <person name="Grigoriev I.V."/>
            <person name="Miller A.N."/>
            <person name="O'Donnell K."/>
            <person name="Stajich J.E."/>
            <person name="Bonito G."/>
        </authorList>
    </citation>
    <scope>NUCLEOTIDE SEQUENCE</scope>
    <source>
        <strain evidence="1">NVP60</strain>
    </source>
</reference>
<feature type="non-terminal residue" evidence="1">
    <location>
        <position position="80"/>
    </location>
</feature>
<accession>A0A9P6QNT0</accession>
<name>A0A9P6QNT0_9FUNG</name>
<protein>
    <submittedName>
        <fullName evidence="1">Uncharacterized protein</fullName>
    </submittedName>
</protein>